<proteinExistence type="predicted"/>
<keyword evidence="2" id="KW-1185">Reference proteome</keyword>
<name>A0A7N4PFM8_SARHA</name>
<dbReference type="Proteomes" id="UP000007648">
    <property type="component" value="Unassembled WGS sequence"/>
</dbReference>
<dbReference type="AlphaFoldDB" id="A0A7N4PFM8"/>
<evidence type="ECO:0000313" key="1">
    <source>
        <dbReference type="Ensembl" id="ENSSHAP00000036938.1"/>
    </source>
</evidence>
<dbReference type="InParanoid" id="A0A7N4PFM8"/>
<protein>
    <submittedName>
        <fullName evidence="1">Uncharacterized protein</fullName>
    </submittedName>
</protein>
<organism evidence="1 2">
    <name type="scientific">Sarcophilus harrisii</name>
    <name type="common">Tasmanian devil</name>
    <name type="synonym">Sarcophilus laniarius</name>
    <dbReference type="NCBI Taxonomy" id="9305"/>
    <lineage>
        <taxon>Eukaryota</taxon>
        <taxon>Metazoa</taxon>
        <taxon>Chordata</taxon>
        <taxon>Craniata</taxon>
        <taxon>Vertebrata</taxon>
        <taxon>Euteleostomi</taxon>
        <taxon>Mammalia</taxon>
        <taxon>Metatheria</taxon>
        <taxon>Dasyuromorphia</taxon>
        <taxon>Dasyuridae</taxon>
        <taxon>Sarcophilus</taxon>
    </lineage>
</organism>
<reference evidence="1 2" key="1">
    <citation type="journal article" date="2011" name="Proc. Natl. Acad. Sci. U.S.A.">
        <title>Genetic diversity and population structure of the endangered marsupial Sarcophilus harrisii (Tasmanian devil).</title>
        <authorList>
            <person name="Miller W."/>
            <person name="Hayes V.M."/>
            <person name="Ratan A."/>
            <person name="Petersen D.C."/>
            <person name="Wittekindt N.E."/>
            <person name="Miller J."/>
            <person name="Walenz B."/>
            <person name="Knight J."/>
            <person name="Qi J."/>
            <person name="Zhao F."/>
            <person name="Wang Q."/>
            <person name="Bedoya-Reina O.C."/>
            <person name="Katiyar N."/>
            <person name="Tomsho L.P."/>
            <person name="Kasson L.M."/>
            <person name="Hardie R.A."/>
            <person name="Woodbridge P."/>
            <person name="Tindall E.A."/>
            <person name="Bertelsen M.F."/>
            <person name="Dixon D."/>
            <person name="Pyecroft S."/>
            <person name="Helgen K.M."/>
            <person name="Lesk A.M."/>
            <person name="Pringle T.H."/>
            <person name="Patterson N."/>
            <person name="Zhang Y."/>
            <person name="Kreiss A."/>
            <person name="Woods G.M."/>
            <person name="Jones M.E."/>
            <person name="Schuster S.C."/>
        </authorList>
    </citation>
    <scope>NUCLEOTIDE SEQUENCE [LARGE SCALE GENOMIC DNA]</scope>
</reference>
<evidence type="ECO:0000313" key="2">
    <source>
        <dbReference type="Proteomes" id="UP000007648"/>
    </source>
</evidence>
<reference evidence="1" key="3">
    <citation type="submission" date="2025-09" db="UniProtKB">
        <authorList>
            <consortium name="Ensembl"/>
        </authorList>
    </citation>
    <scope>IDENTIFICATION</scope>
</reference>
<accession>A0A7N4PFM8</accession>
<dbReference type="Ensembl" id="ENSSHAT00000042852.1">
    <property type="protein sequence ID" value="ENSSHAP00000036938.1"/>
    <property type="gene ID" value="ENSSHAG00000026835.1"/>
</dbReference>
<reference evidence="1" key="2">
    <citation type="submission" date="2025-08" db="UniProtKB">
        <authorList>
            <consortium name="Ensembl"/>
        </authorList>
    </citation>
    <scope>IDENTIFICATION</scope>
</reference>
<sequence>GSIGNFKASFGKGMKLIVET</sequence>